<dbReference type="GO" id="GO:0005886">
    <property type="term" value="C:plasma membrane"/>
    <property type="evidence" value="ECO:0007669"/>
    <property type="project" value="UniProtKB-SubCell"/>
</dbReference>
<evidence type="ECO:0000313" key="10">
    <source>
        <dbReference type="Proteomes" id="UP000464524"/>
    </source>
</evidence>
<reference evidence="9 10" key="1">
    <citation type="submission" date="2019-12" db="EMBL/GenBank/DDBJ databases">
        <title>Genome sequencing and assembly of endphytes of Porphyra tenera.</title>
        <authorList>
            <person name="Park J.M."/>
            <person name="Shin R."/>
            <person name="Jo S.H."/>
        </authorList>
    </citation>
    <scope>NUCLEOTIDE SEQUENCE [LARGE SCALE GENOMIC DNA]</scope>
    <source>
        <strain evidence="9 10">GPM4</strain>
    </source>
</reference>
<name>A0A857JI69_9ALTE</name>
<feature type="transmembrane region" description="Helical" evidence="7">
    <location>
        <begin position="51"/>
        <end position="77"/>
    </location>
</feature>
<protein>
    <recommendedName>
        <fullName evidence="8">RDD domain-containing protein</fullName>
    </recommendedName>
</protein>
<evidence type="ECO:0000256" key="2">
    <source>
        <dbReference type="ARBA" id="ARBA00022475"/>
    </source>
</evidence>
<evidence type="ECO:0000256" key="6">
    <source>
        <dbReference type="SAM" id="MobiDB-lite"/>
    </source>
</evidence>
<dbReference type="RefSeq" id="WP_160178510.1">
    <property type="nucleotide sequence ID" value="NZ_CP047656.1"/>
</dbReference>
<evidence type="ECO:0000256" key="1">
    <source>
        <dbReference type="ARBA" id="ARBA00004651"/>
    </source>
</evidence>
<dbReference type="PANTHER" id="PTHR36115">
    <property type="entry name" value="PROLINE-RICH ANTIGEN HOMOLOG-RELATED"/>
    <property type="match status" value="1"/>
</dbReference>
<evidence type="ECO:0000313" key="9">
    <source>
        <dbReference type="EMBL" id="QHJ10661.1"/>
    </source>
</evidence>
<feature type="compositionally biased region" description="Polar residues" evidence="6">
    <location>
        <begin position="291"/>
        <end position="300"/>
    </location>
</feature>
<evidence type="ECO:0000256" key="5">
    <source>
        <dbReference type="ARBA" id="ARBA00023136"/>
    </source>
</evidence>
<accession>A0A857JI69</accession>
<feature type="domain" description="RDD" evidence="8">
    <location>
        <begin position="332"/>
        <end position="416"/>
    </location>
</feature>
<dbReference type="KEGG" id="pmes:FX988_00881"/>
<keyword evidence="10" id="KW-1185">Reference proteome</keyword>
<feature type="region of interest" description="Disordered" evidence="6">
    <location>
        <begin position="1"/>
        <end position="21"/>
    </location>
</feature>
<proteinExistence type="predicted"/>
<comment type="subcellular location">
    <subcellularLocation>
        <location evidence="1">Cell membrane</location>
        <topology evidence="1">Multi-pass membrane protein</topology>
    </subcellularLocation>
</comment>
<keyword evidence="2" id="KW-1003">Cell membrane</keyword>
<evidence type="ECO:0000256" key="4">
    <source>
        <dbReference type="ARBA" id="ARBA00022989"/>
    </source>
</evidence>
<evidence type="ECO:0000259" key="8">
    <source>
        <dbReference type="Pfam" id="PF06271"/>
    </source>
</evidence>
<feature type="compositionally biased region" description="Polar residues" evidence="6">
    <location>
        <begin position="1"/>
        <end position="19"/>
    </location>
</feature>
<dbReference type="InterPro" id="IPR010432">
    <property type="entry name" value="RDD"/>
</dbReference>
<dbReference type="EMBL" id="CP047656">
    <property type="protein sequence ID" value="QHJ10661.1"/>
    <property type="molecule type" value="Genomic_DNA"/>
</dbReference>
<keyword evidence="5 7" id="KW-0472">Membrane</keyword>
<organism evidence="9 10">
    <name type="scientific">Paraglaciecola mesophila</name>
    <dbReference type="NCBI Taxonomy" id="197222"/>
    <lineage>
        <taxon>Bacteria</taxon>
        <taxon>Pseudomonadati</taxon>
        <taxon>Pseudomonadota</taxon>
        <taxon>Gammaproteobacteria</taxon>
        <taxon>Alteromonadales</taxon>
        <taxon>Alteromonadaceae</taxon>
        <taxon>Paraglaciecola</taxon>
    </lineage>
</organism>
<feature type="compositionally biased region" description="Polar residues" evidence="6">
    <location>
        <begin position="454"/>
        <end position="467"/>
    </location>
</feature>
<dbReference type="OrthoDB" id="9787732at2"/>
<keyword evidence="3 7" id="KW-0812">Transmembrane</keyword>
<evidence type="ECO:0000256" key="7">
    <source>
        <dbReference type="SAM" id="Phobius"/>
    </source>
</evidence>
<dbReference type="InterPro" id="IPR051791">
    <property type="entry name" value="Pra-immunoreactive"/>
</dbReference>
<dbReference type="Pfam" id="PF06271">
    <property type="entry name" value="RDD"/>
    <property type="match status" value="1"/>
</dbReference>
<dbReference type="PANTHER" id="PTHR36115:SF6">
    <property type="entry name" value="PROLINE-RICH ANTIGEN HOMOLOG"/>
    <property type="match status" value="1"/>
</dbReference>
<dbReference type="Proteomes" id="UP000464524">
    <property type="component" value="Chromosome"/>
</dbReference>
<feature type="region of interest" description="Disordered" evidence="6">
    <location>
        <begin position="430"/>
        <end position="467"/>
    </location>
</feature>
<sequence length="467" mass="51693">MSESAQTSSEKTPISPSHLTQKETRNQVTPYAFHVSKSLFGTPLARPIKRAFALLIDVALVALLSQASNILLALIAAVTFFRAGNRLKKKKRFNVARISLRFITAILLFLIAAQSIEVVQEVIETPDENQKVRSELVEDDALSDFELDKVEDLALIGLTAKYLFETKSVAKDIEYGKCIEPLVCWTRLGEKLATDLATMPIEKKVAEKLFSEYRDAVSGDLSPQQKSQLEVVMTQTYEDMYSQNHLSQSDTKQSEIEQREVNNIDFENAVKARAENETLADNLDTNDESENSGQNAEQKENAQSFFNTLSEIEGPRAQGSSPPSILAWLQGIAADLGLGFGWAAFYFSIFTAWWSGQTPGKRLLGIQVIKLDGSSLNLWESFGRYGGYGAGIATGLLGFLQIYWDPNRQAIQDKISETLVIDLRKERVAFEPSSPTASATPPPKTQTPEMHPSKTGSSNTQDNAHSQ</sequence>
<dbReference type="AlphaFoldDB" id="A0A857JI69"/>
<feature type="region of interest" description="Disordered" evidence="6">
    <location>
        <begin position="277"/>
        <end position="300"/>
    </location>
</feature>
<gene>
    <name evidence="9" type="ORF">FX988_00881</name>
</gene>
<keyword evidence="4 7" id="KW-1133">Transmembrane helix</keyword>
<feature type="transmembrane region" description="Helical" evidence="7">
    <location>
        <begin position="98"/>
        <end position="116"/>
    </location>
</feature>
<evidence type="ECO:0000256" key="3">
    <source>
        <dbReference type="ARBA" id="ARBA00022692"/>
    </source>
</evidence>